<dbReference type="SUPFAM" id="SSF103473">
    <property type="entry name" value="MFS general substrate transporter"/>
    <property type="match status" value="1"/>
</dbReference>
<feature type="transmembrane region" description="Helical" evidence="6">
    <location>
        <begin position="218"/>
        <end position="240"/>
    </location>
</feature>
<dbReference type="Gene3D" id="1.20.1250.20">
    <property type="entry name" value="MFS general substrate transporter like domains"/>
    <property type="match status" value="1"/>
</dbReference>
<keyword evidence="2" id="KW-1003">Cell membrane</keyword>
<reference evidence="8 9" key="1">
    <citation type="submission" date="2020-06" db="EMBL/GenBank/DDBJ databases">
        <title>Actinomadura xiongansis sp. nov., isolated from soil of Baiyangdian.</title>
        <authorList>
            <person name="Zhang X."/>
        </authorList>
    </citation>
    <scope>NUCLEOTIDE SEQUENCE [LARGE SCALE GENOMIC DNA]</scope>
    <source>
        <strain evidence="8 9">HBUM206468</strain>
    </source>
</reference>
<feature type="domain" description="Major facilitator superfamily (MFS) profile" evidence="7">
    <location>
        <begin position="1"/>
        <end position="194"/>
    </location>
</feature>
<dbReference type="EMBL" id="JABVEC010000009">
    <property type="protein sequence ID" value="MBC6466699.1"/>
    <property type="molecule type" value="Genomic_DNA"/>
</dbReference>
<protein>
    <submittedName>
        <fullName evidence="8">MFS transporter</fullName>
    </submittedName>
</protein>
<keyword evidence="4 6" id="KW-1133">Transmembrane helix</keyword>
<evidence type="ECO:0000256" key="2">
    <source>
        <dbReference type="ARBA" id="ARBA00022475"/>
    </source>
</evidence>
<feature type="transmembrane region" description="Helical" evidence="6">
    <location>
        <begin position="73"/>
        <end position="93"/>
    </location>
</feature>
<evidence type="ECO:0000256" key="6">
    <source>
        <dbReference type="SAM" id="Phobius"/>
    </source>
</evidence>
<evidence type="ECO:0000313" key="8">
    <source>
        <dbReference type="EMBL" id="MBC6466699.1"/>
    </source>
</evidence>
<keyword evidence="9" id="KW-1185">Reference proteome</keyword>
<feature type="transmembrane region" description="Helical" evidence="6">
    <location>
        <begin position="366"/>
        <end position="385"/>
    </location>
</feature>
<dbReference type="PANTHER" id="PTHR23513:SF6">
    <property type="entry name" value="MAJOR FACILITATOR SUPERFAMILY ASSOCIATED DOMAIN-CONTAINING PROTEIN"/>
    <property type="match status" value="1"/>
</dbReference>
<evidence type="ECO:0000256" key="3">
    <source>
        <dbReference type="ARBA" id="ARBA00022692"/>
    </source>
</evidence>
<evidence type="ECO:0000256" key="1">
    <source>
        <dbReference type="ARBA" id="ARBA00004651"/>
    </source>
</evidence>
<dbReference type="InterPro" id="IPR011701">
    <property type="entry name" value="MFS"/>
</dbReference>
<accession>A0ABR7LPC7</accession>
<proteinExistence type="predicted"/>
<dbReference type="InterPro" id="IPR020846">
    <property type="entry name" value="MFS_dom"/>
</dbReference>
<comment type="subcellular location">
    <subcellularLocation>
        <location evidence="1">Cell membrane</location>
        <topology evidence="1">Multi-pass membrane protein</topology>
    </subcellularLocation>
</comment>
<feature type="transmembrane region" description="Helical" evidence="6">
    <location>
        <begin position="279"/>
        <end position="297"/>
    </location>
</feature>
<dbReference type="PROSITE" id="PS50850">
    <property type="entry name" value="MFS"/>
    <property type="match status" value="1"/>
</dbReference>
<gene>
    <name evidence="8" type="ORF">HKK74_14470</name>
</gene>
<keyword evidence="3 6" id="KW-0812">Transmembrane</keyword>
<feature type="transmembrane region" description="Helical" evidence="6">
    <location>
        <begin position="252"/>
        <end position="273"/>
    </location>
</feature>
<feature type="transmembrane region" description="Helical" evidence="6">
    <location>
        <begin position="152"/>
        <end position="183"/>
    </location>
</feature>
<feature type="transmembrane region" description="Helical" evidence="6">
    <location>
        <begin position="99"/>
        <end position="123"/>
    </location>
</feature>
<feature type="transmembrane region" description="Helical" evidence="6">
    <location>
        <begin position="47"/>
        <end position="66"/>
    </location>
</feature>
<organism evidence="8 9">
    <name type="scientific">Actinomadura alba</name>
    <dbReference type="NCBI Taxonomy" id="406431"/>
    <lineage>
        <taxon>Bacteria</taxon>
        <taxon>Bacillati</taxon>
        <taxon>Actinomycetota</taxon>
        <taxon>Actinomycetes</taxon>
        <taxon>Streptosporangiales</taxon>
        <taxon>Thermomonosporaceae</taxon>
        <taxon>Actinomadura</taxon>
    </lineage>
</organism>
<name>A0ABR7LPC7_9ACTN</name>
<evidence type="ECO:0000256" key="5">
    <source>
        <dbReference type="ARBA" id="ARBA00023136"/>
    </source>
</evidence>
<dbReference type="InterPro" id="IPR036259">
    <property type="entry name" value="MFS_trans_sf"/>
</dbReference>
<feature type="transmembrane region" description="Helical" evidence="6">
    <location>
        <begin position="12"/>
        <end position="35"/>
    </location>
</feature>
<feature type="transmembrane region" description="Helical" evidence="6">
    <location>
        <begin position="309"/>
        <end position="326"/>
    </location>
</feature>
<dbReference type="PANTHER" id="PTHR23513">
    <property type="entry name" value="INTEGRAL MEMBRANE EFFLUX PROTEIN-RELATED"/>
    <property type="match status" value="1"/>
</dbReference>
<evidence type="ECO:0000259" key="7">
    <source>
        <dbReference type="PROSITE" id="PS50850"/>
    </source>
</evidence>
<evidence type="ECO:0000256" key="4">
    <source>
        <dbReference type="ARBA" id="ARBA00022989"/>
    </source>
</evidence>
<dbReference type="Proteomes" id="UP000805614">
    <property type="component" value="Unassembled WGS sequence"/>
</dbReference>
<dbReference type="Pfam" id="PF07690">
    <property type="entry name" value="MFS_1"/>
    <property type="match status" value="1"/>
</dbReference>
<sequence>MGAPLRGRDMRLLFGGLAVSMFGDSLMLLVFAIWVKTLTGSNSAAGLVLLFVALPCAAAPLGGWLVDRFPRRRFLIGANLASALMLLPLLAVHGRDDVWIIYLVAALYGISWVAITSALNGLLKELVAEEALATANGALQTVKEGLRLGGPLVGAALFATLGGTAVAAIDAATFLAAAASIAAMRLRERSPERAGLHLWDEMTAGLRHLAAEPVLRRAMTAGAIAWLVVGLIESVSFAIVDQGLHRPPEFIGVLASAQGAGCIAAGIGAARIIGRVGELAAIAIGLAAFGTGCGLCIPSVLTTVLAGKAMAGAGITLAMVGFATVLQKRTPQPLIGRVSTAAETMTSGPQTISLAAGAALISLLDYRLLLATIVLGMLTAAVHLWSGRRLTAPARAAAVSCE</sequence>
<comment type="caution">
    <text evidence="8">The sequence shown here is derived from an EMBL/GenBank/DDBJ whole genome shotgun (WGS) entry which is preliminary data.</text>
</comment>
<dbReference type="RefSeq" id="WP_187243710.1">
    <property type="nucleotide sequence ID" value="NZ_BAAAOK010000013.1"/>
</dbReference>
<keyword evidence="5 6" id="KW-0472">Membrane</keyword>
<evidence type="ECO:0000313" key="9">
    <source>
        <dbReference type="Proteomes" id="UP000805614"/>
    </source>
</evidence>
<dbReference type="CDD" id="cd06173">
    <property type="entry name" value="MFS_MefA_like"/>
    <property type="match status" value="1"/>
</dbReference>